<dbReference type="InterPro" id="IPR002104">
    <property type="entry name" value="Integrase_catalytic"/>
</dbReference>
<gene>
    <name evidence="8" type="ORF">H6H03_06605</name>
</gene>
<evidence type="ECO:0000256" key="5">
    <source>
        <dbReference type="PROSITE-ProRule" id="PRU01248"/>
    </source>
</evidence>
<dbReference type="InterPro" id="IPR011010">
    <property type="entry name" value="DNA_brk_join_enz"/>
</dbReference>
<reference evidence="8 9" key="1">
    <citation type="journal article" date="2020" name="ISME J.">
        <title>Comparative genomics reveals insights into cyanobacterial evolution and habitat adaptation.</title>
        <authorList>
            <person name="Chen M.Y."/>
            <person name="Teng W.K."/>
            <person name="Zhao L."/>
            <person name="Hu C.X."/>
            <person name="Zhou Y.K."/>
            <person name="Han B.P."/>
            <person name="Song L.R."/>
            <person name="Shu W.S."/>
        </authorList>
    </citation>
    <scope>NUCLEOTIDE SEQUENCE [LARGE SCALE GENOMIC DNA]</scope>
    <source>
        <strain evidence="8 9">FACHB-159</strain>
    </source>
</reference>
<dbReference type="Pfam" id="PF00589">
    <property type="entry name" value="Phage_integrase"/>
    <property type="match status" value="1"/>
</dbReference>
<keyword evidence="3 5" id="KW-0238">DNA-binding</keyword>
<name>A0ABR8K481_9NOSO</name>
<dbReference type="EMBL" id="JACJTU010000004">
    <property type="protein sequence ID" value="MBD2733584.1"/>
    <property type="molecule type" value="Genomic_DNA"/>
</dbReference>
<protein>
    <submittedName>
        <fullName evidence="8">Tyrosine-type recombinase/integrase</fullName>
    </submittedName>
</protein>
<dbReference type="PANTHER" id="PTHR30349">
    <property type="entry name" value="PHAGE INTEGRASE-RELATED"/>
    <property type="match status" value="1"/>
</dbReference>
<dbReference type="InterPro" id="IPR013762">
    <property type="entry name" value="Integrase-like_cat_sf"/>
</dbReference>
<evidence type="ECO:0000256" key="2">
    <source>
        <dbReference type="ARBA" id="ARBA00022908"/>
    </source>
</evidence>
<dbReference type="InterPro" id="IPR010998">
    <property type="entry name" value="Integrase_recombinase_N"/>
</dbReference>
<dbReference type="PROSITE" id="PS51900">
    <property type="entry name" value="CB"/>
    <property type="match status" value="1"/>
</dbReference>
<feature type="domain" description="Tyr recombinase" evidence="6">
    <location>
        <begin position="165"/>
        <end position="354"/>
    </location>
</feature>
<keyword evidence="9" id="KW-1185">Reference proteome</keyword>
<dbReference type="Gene3D" id="1.10.443.10">
    <property type="entry name" value="Intergrase catalytic core"/>
    <property type="match status" value="1"/>
</dbReference>
<evidence type="ECO:0000259" key="7">
    <source>
        <dbReference type="PROSITE" id="PS51900"/>
    </source>
</evidence>
<keyword evidence="4" id="KW-0233">DNA recombination</keyword>
<keyword evidence="2" id="KW-0229">DNA integration</keyword>
<dbReference type="InterPro" id="IPR004107">
    <property type="entry name" value="Integrase_SAM-like_N"/>
</dbReference>
<sequence>MRVQRVRLPGDGRVTWMVLGDDLLPVEPIQKYLSYIENLQKSPNTIQSYAYHLKLFWEFLRDSRLSWKDLSLEKRAEFIQWLRSPDPRVVSLQQQQAKRTERTINTIMAAVYSFYEFQEQIGATERVDTYDYKYQPKRKYQSLLHHINKSKPVKQKLLKLKEPKAFPGTLSREQVKQLIEACIRIRDKFLICLLYETGVRIGEALGLRHEDIQSMGKSEIHVVPRNDNSNHARSKSGTERVIHTLQDLMSLYSEYLIEEYPDDIDCDYVFVNIWEGQRGSPMTYAAVDSLFRRLRKKTKINVNPHLLRHTHATELIRAGWNMAYVQRRLGHANVQTTINTYVHLTGDDMRAEYEKYLQRKEESGE</sequence>
<dbReference type="PROSITE" id="PS51898">
    <property type="entry name" value="TYR_RECOMBINASE"/>
    <property type="match status" value="1"/>
</dbReference>
<evidence type="ECO:0000313" key="9">
    <source>
        <dbReference type="Proteomes" id="UP000637383"/>
    </source>
</evidence>
<feature type="domain" description="Core-binding (CB)" evidence="7">
    <location>
        <begin position="23"/>
        <end position="119"/>
    </location>
</feature>
<dbReference type="Pfam" id="PF02899">
    <property type="entry name" value="Phage_int_SAM_1"/>
    <property type="match status" value="1"/>
</dbReference>
<accession>A0ABR8K481</accession>
<evidence type="ECO:0000256" key="4">
    <source>
        <dbReference type="ARBA" id="ARBA00023172"/>
    </source>
</evidence>
<organism evidence="8 9">
    <name type="scientific">Nostoc paludosum FACHB-159</name>
    <dbReference type="NCBI Taxonomy" id="2692908"/>
    <lineage>
        <taxon>Bacteria</taxon>
        <taxon>Bacillati</taxon>
        <taxon>Cyanobacteriota</taxon>
        <taxon>Cyanophyceae</taxon>
        <taxon>Nostocales</taxon>
        <taxon>Nostocaceae</taxon>
        <taxon>Nostoc</taxon>
    </lineage>
</organism>
<evidence type="ECO:0000313" key="8">
    <source>
        <dbReference type="EMBL" id="MBD2733584.1"/>
    </source>
</evidence>
<dbReference type="Proteomes" id="UP000637383">
    <property type="component" value="Unassembled WGS sequence"/>
</dbReference>
<dbReference type="SUPFAM" id="SSF56349">
    <property type="entry name" value="DNA breaking-rejoining enzymes"/>
    <property type="match status" value="1"/>
</dbReference>
<proteinExistence type="inferred from homology"/>
<comment type="similarity">
    <text evidence="1">Belongs to the 'phage' integrase family.</text>
</comment>
<dbReference type="InterPro" id="IPR044068">
    <property type="entry name" value="CB"/>
</dbReference>
<dbReference type="Gene3D" id="1.10.150.130">
    <property type="match status" value="1"/>
</dbReference>
<evidence type="ECO:0000259" key="6">
    <source>
        <dbReference type="PROSITE" id="PS51898"/>
    </source>
</evidence>
<dbReference type="PANTHER" id="PTHR30349:SF41">
    <property type="entry name" value="INTEGRASE_RECOMBINASE PROTEIN MJ0367-RELATED"/>
    <property type="match status" value="1"/>
</dbReference>
<evidence type="ECO:0000256" key="1">
    <source>
        <dbReference type="ARBA" id="ARBA00008857"/>
    </source>
</evidence>
<dbReference type="InterPro" id="IPR050090">
    <property type="entry name" value="Tyrosine_recombinase_XerCD"/>
</dbReference>
<comment type="caution">
    <text evidence="8">The sequence shown here is derived from an EMBL/GenBank/DDBJ whole genome shotgun (WGS) entry which is preliminary data.</text>
</comment>
<dbReference type="RefSeq" id="WP_190954307.1">
    <property type="nucleotide sequence ID" value="NZ_JACJTU010000004.1"/>
</dbReference>
<evidence type="ECO:0000256" key="3">
    <source>
        <dbReference type="ARBA" id="ARBA00023125"/>
    </source>
</evidence>